<gene>
    <name evidence="2" type="ORF">HJG60_008146</name>
</gene>
<dbReference type="EMBL" id="JABVXQ010000010">
    <property type="protein sequence ID" value="KAF6088290.1"/>
    <property type="molecule type" value="Genomic_DNA"/>
</dbReference>
<reference evidence="2 3" key="1">
    <citation type="journal article" date="2020" name="Nature">
        <title>Six reference-quality genomes reveal evolution of bat adaptations.</title>
        <authorList>
            <person name="Jebb D."/>
            <person name="Huang Z."/>
            <person name="Pippel M."/>
            <person name="Hughes G.M."/>
            <person name="Lavrichenko K."/>
            <person name="Devanna P."/>
            <person name="Winkler S."/>
            <person name="Jermiin L.S."/>
            <person name="Skirmuntt E.C."/>
            <person name="Katzourakis A."/>
            <person name="Burkitt-Gray L."/>
            <person name="Ray D.A."/>
            <person name="Sullivan K.A.M."/>
            <person name="Roscito J.G."/>
            <person name="Kirilenko B.M."/>
            <person name="Davalos L.M."/>
            <person name="Corthals A.P."/>
            <person name="Power M.L."/>
            <person name="Jones G."/>
            <person name="Ransome R.D."/>
            <person name="Dechmann D.K.N."/>
            <person name="Locatelli A.G."/>
            <person name="Puechmaille S.J."/>
            <person name="Fedrigo O."/>
            <person name="Jarvis E.D."/>
            <person name="Hiller M."/>
            <person name="Vernes S.C."/>
            <person name="Myers E.W."/>
            <person name="Teeling E.C."/>
        </authorList>
    </citation>
    <scope>NUCLEOTIDE SEQUENCE [LARGE SCALE GENOMIC DNA]</scope>
    <source>
        <strain evidence="2">Bat1K_MPI-CBG_1</strain>
    </source>
</reference>
<sequence length="196" mass="20533">MFTVCGETSFHTRAKSQWRGAWGIGSTRKMLAVNTNERLSGCDEAPCSLYCKLTLGEDSPGSLAQGQPRDKANPIHHGPAPAPEPLVAPGPRPPPSGGHIRQVPGGVYLQCQGGSRSLRAESPRGDRPGVHTRLCREGAASVGWVCVGFPSSPLAGAPDVAPTEQGPLPCALHPVVPGAGEQGLLLPRPKQEDIYL</sequence>
<accession>A0A833Z6B1</accession>
<dbReference type="Proteomes" id="UP000664940">
    <property type="component" value="Unassembled WGS sequence"/>
</dbReference>
<name>A0A833Z6B1_9CHIR</name>
<dbReference type="AlphaFoldDB" id="A0A833Z6B1"/>
<protein>
    <submittedName>
        <fullName evidence="2">Uncharacterized protein</fullName>
    </submittedName>
</protein>
<evidence type="ECO:0000256" key="1">
    <source>
        <dbReference type="SAM" id="MobiDB-lite"/>
    </source>
</evidence>
<proteinExistence type="predicted"/>
<organism evidence="2 3">
    <name type="scientific">Phyllostomus discolor</name>
    <name type="common">pale spear-nosed bat</name>
    <dbReference type="NCBI Taxonomy" id="89673"/>
    <lineage>
        <taxon>Eukaryota</taxon>
        <taxon>Metazoa</taxon>
        <taxon>Chordata</taxon>
        <taxon>Craniata</taxon>
        <taxon>Vertebrata</taxon>
        <taxon>Euteleostomi</taxon>
        <taxon>Mammalia</taxon>
        <taxon>Eutheria</taxon>
        <taxon>Laurasiatheria</taxon>
        <taxon>Chiroptera</taxon>
        <taxon>Yangochiroptera</taxon>
        <taxon>Phyllostomidae</taxon>
        <taxon>Phyllostominae</taxon>
        <taxon>Phyllostomus</taxon>
    </lineage>
</organism>
<evidence type="ECO:0000313" key="3">
    <source>
        <dbReference type="Proteomes" id="UP000664940"/>
    </source>
</evidence>
<comment type="caution">
    <text evidence="2">The sequence shown here is derived from an EMBL/GenBank/DDBJ whole genome shotgun (WGS) entry which is preliminary data.</text>
</comment>
<feature type="compositionally biased region" description="Pro residues" evidence="1">
    <location>
        <begin position="80"/>
        <end position="96"/>
    </location>
</feature>
<evidence type="ECO:0000313" key="2">
    <source>
        <dbReference type="EMBL" id="KAF6088290.1"/>
    </source>
</evidence>
<feature type="region of interest" description="Disordered" evidence="1">
    <location>
        <begin position="60"/>
        <end position="105"/>
    </location>
</feature>